<dbReference type="GO" id="GO:0007099">
    <property type="term" value="P:centriole replication"/>
    <property type="evidence" value="ECO:0007669"/>
    <property type="project" value="TreeGrafter"/>
</dbReference>
<dbReference type="OrthoDB" id="259598at2759"/>
<dbReference type="GO" id="GO:0005813">
    <property type="term" value="C:centrosome"/>
    <property type="evidence" value="ECO:0007669"/>
    <property type="project" value="TreeGrafter"/>
</dbReference>
<dbReference type="GO" id="GO:0000922">
    <property type="term" value="C:spindle pole"/>
    <property type="evidence" value="ECO:0007669"/>
    <property type="project" value="UniProtKB-SubCell"/>
</dbReference>
<keyword evidence="6" id="KW-0175">Coiled coil</keyword>
<dbReference type="GO" id="GO:0010457">
    <property type="term" value="P:centriole-centriole cohesion"/>
    <property type="evidence" value="ECO:0007669"/>
    <property type="project" value="TreeGrafter"/>
</dbReference>
<evidence type="ECO:0000256" key="5">
    <source>
        <dbReference type="ARBA" id="ARBA00022490"/>
    </source>
</evidence>
<feature type="region of interest" description="Disordered" evidence="9">
    <location>
        <begin position="119"/>
        <end position="195"/>
    </location>
</feature>
<evidence type="ECO:0000256" key="6">
    <source>
        <dbReference type="ARBA" id="ARBA00023054"/>
    </source>
</evidence>
<evidence type="ECO:0000256" key="9">
    <source>
        <dbReference type="SAM" id="MobiDB-lite"/>
    </source>
</evidence>
<dbReference type="GeneID" id="111125095"/>
<feature type="compositionally biased region" description="Polar residues" evidence="9">
    <location>
        <begin position="530"/>
        <end position="543"/>
    </location>
</feature>
<evidence type="ECO:0000313" key="11">
    <source>
        <dbReference type="Proteomes" id="UP000694844"/>
    </source>
</evidence>
<name>A0A8B8D9G4_CRAVI</name>
<comment type="subcellular location">
    <subcellularLocation>
        <location evidence="1">Cytoplasm</location>
        <location evidence="1">Cytoskeleton</location>
        <location evidence="1">Microtubule organizing center</location>
        <location evidence="1">Centrosome</location>
        <location evidence="1">Centriole</location>
    </subcellularLocation>
    <subcellularLocation>
        <location evidence="3">Cytoplasm</location>
        <location evidence="3">Cytoskeleton</location>
        <location evidence="3">Spindle pole</location>
    </subcellularLocation>
    <subcellularLocation>
        <location evidence="2">Midbody</location>
    </subcellularLocation>
</comment>
<feature type="compositionally biased region" description="Acidic residues" evidence="9">
    <location>
        <begin position="296"/>
        <end position="318"/>
    </location>
</feature>
<accession>A0A8B8D9G4</accession>
<sequence length="600" mass="66739">MATGDLTNNIRKLQKELKSMKYPENLDLNGLAQGKASALLPIYHYAFTTYSCAIAELIAGTDTELYTKTDLRFMEGCYKILRDLFHYKPPITKDQFFNSGFVERKIIMCTEVMKLIQQKNKSLQPPRKSNSTSTSNLAQVISTKPNKGKVTDLTQVRPGHQRLRPRSSTDGAQREGMLETRSGTSPRSLPETDQPQVVNELLQPVGTIPRHVAHHGLESEQTQDGDSSSETSGREFTQRSPPVHVASVASPPRVTKEVLPSVGRDVRGFNWAVVTPSIAKTKSQFTSSNGQTQVLFDEDEEEDDDDDDDDDDEGDNDIETVVAATPAHSIMEPPQNGVTTMPSQNGVTSGLKQNRVTAETFDRSPCVEPETVQNSPQSSTNETHILKAIEQLTKCFGTLESGLTRSIESLNARMILVEKRVSMMENKIEMVVSGRMDQPSSRVVSAPLTNASGQKEQIMPSLPSHRDQAEIHMNRFQQTKDSREPQPITTNLSTRKTPDHKGPPSQSALYDESTLVMFSPIRRVTEPALHQQTPETTFYSTSNDTRDPRLSSTPARSVTEMDTQLVLGESMNLNTDDANTQDQVNRIKNLFKSTEIMLKQ</sequence>
<keyword evidence="7" id="KW-0206">Cytoskeleton</keyword>
<feature type="region of interest" description="Disordered" evidence="9">
    <location>
        <begin position="475"/>
        <end position="508"/>
    </location>
</feature>
<feature type="compositionally biased region" description="Polar residues" evidence="9">
    <location>
        <begin position="336"/>
        <end position="349"/>
    </location>
</feature>
<evidence type="ECO:0000256" key="4">
    <source>
        <dbReference type="ARBA" id="ARBA00014053"/>
    </source>
</evidence>
<keyword evidence="11" id="KW-1185">Reference proteome</keyword>
<feature type="compositionally biased region" description="Polar residues" evidence="9">
    <location>
        <begin position="181"/>
        <end position="195"/>
    </location>
</feature>
<feature type="compositionally biased region" description="Polar residues" evidence="9">
    <location>
        <begin position="219"/>
        <end position="231"/>
    </location>
</feature>
<feature type="compositionally biased region" description="Basic and acidic residues" evidence="9">
    <location>
        <begin position="475"/>
        <end position="484"/>
    </location>
</feature>
<evidence type="ECO:0000256" key="8">
    <source>
        <dbReference type="ARBA" id="ARBA00046235"/>
    </source>
</evidence>
<dbReference type="Proteomes" id="UP000694844">
    <property type="component" value="Chromosome 3"/>
</dbReference>
<dbReference type="KEGG" id="cvn:111125095"/>
<keyword evidence="5" id="KW-0963">Cytoplasm</keyword>
<dbReference type="GO" id="GO:0005814">
    <property type="term" value="C:centriole"/>
    <property type="evidence" value="ECO:0007669"/>
    <property type="project" value="UniProtKB-SubCell"/>
</dbReference>
<dbReference type="Pfam" id="PF15007">
    <property type="entry name" value="CEP44"/>
    <property type="match status" value="1"/>
</dbReference>
<dbReference type="PANTHER" id="PTHR31477:SF1">
    <property type="entry name" value="CENTROSOMAL PROTEIN OF 44 KDA"/>
    <property type="match status" value="1"/>
</dbReference>
<dbReference type="InterPro" id="IPR033603">
    <property type="entry name" value="CEP44"/>
</dbReference>
<organism evidence="11 12">
    <name type="scientific">Crassostrea virginica</name>
    <name type="common">Eastern oyster</name>
    <dbReference type="NCBI Taxonomy" id="6565"/>
    <lineage>
        <taxon>Eukaryota</taxon>
        <taxon>Metazoa</taxon>
        <taxon>Spiralia</taxon>
        <taxon>Lophotrochozoa</taxon>
        <taxon>Mollusca</taxon>
        <taxon>Bivalvia</taxon>
        <taxon>Autobranchia</taxon>
        <taxon>Pteriomorphia</taxon>
        <taxon>Ostreida</taxon>
        <taxon>Ostreoidea</taxon>
        <taxon>Ostreidae</taxon>
        <taxon>Crassostrea</taxon>
    </lineage>
</organism>
<comment type="function">
    <text evidence="8">Centriole-enriched microtubule-binding protein involved in centriole biogenesis. In collaboration with CEP295 and POC1B, is required for the centriole-to-centrosome conversion by ensuring the formation of bona fide centriole wall. Functions as a linker component that maintains centrosome cohesion. Associates with CROCC and regulates its stability and localization to the centrosome.</text>
</comment>
<dbReference type="GO" id="GO:0030496">
    <property type="term" value="C:midbody"/>
    <property type="evidence" value="ECO:0007669"/>
    <property type="project" value="UniProtKB-SubCell"/>
</dbReference>
<feature type="compositionally biased region" description="Low complexity" evidence="9">
    <location>
        <begin position="239"/>
        <end position="253"/>
    </location>
</feature>
<dbReference type="PANTHER" id="PTHR31477">
    <property type="entry name" value="CENTROSOMAL PROTEIN OF 44 KDA"/>
    <property type="match status" value="1"/>
</dbReference>
<proteinExistence type="predicted"/>
<feature type="domain" description="Centrosomal CEP44" evidence="10">
    <location>
        <begin position="5"/>
        <end position="128"/>
    </location>
</feature>
<dbReference type="AlphaFoldDB" id="A0A8B8D9G4"/>
<evidence type="ECO:0000256" key="2">
    <source>
        <dbReference type="ARBA" id="ARBA00004214"/>
    </source>
</evidence>
<feature type="region of interest" description="Disordered" evidence="9">
    <location>
        <begin position="216"/>
        <end position="253"/>
    </location>
</feature>
<gene>
    <name evidence="12" type="primary">LOC111125095</name>
</gene>
<feature type="region of interest" description="Disordered" evidence="9">
    <location>
        <begin position="529"/>
        <end position="556"/>
    </location>
</feature>
<evidence type="ECO:0000256" key="3">
    <source>
        <dbReference type="ARBA" id="ARBA00004647"/>
    </source>
</evidence>
<feature type="region of interest" description="Disordered" evidence="9">
    <location>
        <begin position="282"/>
        <end position="349"/>
    </location>
</feature>
<feature type="compositionally biased region" description="Polar residues" evidence="9">
    <location>
        <begin position="119"/>
        <end position="145"/>
    </location>
</feature>
<evidence type="ECO:0000256" key="1">
    <source>
        <dbReference type="ARBA" id="ARBA00004114"/>
    </source>
</evidence>
<evidence type="ECO:0000256" key="7">
    <source>
        <dbReference type="ARBA" id="ARBA00023212"/>
    </source>
</evidence>
<feature type="compositionally biased region" description="Polar residues" evidence="9">
    <location>
        <begin position="282"/>
        <end position="294"/>
    </location>
</feature>
<evidence type="ECO:0000259" key="10">
    <source>
        <dbReference type="Pfam" id="PF15007"/>
    </source>
</evidence>
<dbReference type="InterPro" id="IPR029157">
    <property type="entry name" value="CEP44_CC"/>
</dbReference>
<protein>
    <recommendedName>
        <fullName evidence="4">Centrosomal protein of 44 kDa</fullName>
    </recommendedName>
</protein>
<evidence type="ECO:0000313" key="12">
    <source>
        <dbReference type="RefSeq" id="XP_022324275.1"/>
    </source>
</evidence>
<dbReference type="RefSeq" id="XP_022324275.1">
    <property type="nucleotide sequence ID" value="XM_022468567.1"/>
</dbReference>
<reference evidence="12" key="1">
    <citation type="submission" date="2025-08" db="UniProtKB">
        <authorList>
            <consortium name="RefSeq"/>
        </authorList>
    </citation>
    <scope>IDENTIFICATION</scope>
    <source>
        <tissue evidence="12">Whole sample</tissue>
    </source>
</reference>